<reference evidence="1" key="1">
    <citation type="submission" date="2019-11" db="EMBL/GenBank/DDBJ databases">
        <title>Leishmania tarentolae CDS.</title>
        <authorList>
            <person name="Goto Y."/>
            <person name="Yamagishi J."/>
        </authorList>
    </citation>
    <scope>NUCLEOTIDE SEQUENCE [LARGE SCALE GENOMIC DNA]</scope>
    <source>
        <strain evidence="1">Parrot Tar II</strain>
    </source>
</reference>
<gene>
    <name evidence="1" type="ORF">LtaPh_0608900</name>
</gene>
<protein>
    <submittedName>
        <fullName evidence="1">Uncharacterized protein</fullName>
    </submittedName>
</protein>
<comment type="caution">
    <text evidence="1">The sequence shown here is derived from an EMBL/GenBank/DDBJ whole genome shotgun (WGS) entry which is preliminary data.</text>
</comment>
<dbReference type="Proteomes" id="UP000419144">
    <property type="component" value="Unassembled WGS sequence"/>
</dbReference>
<sequence>MRICVHGAPATSFAAVLVNIEIASASHSPWFSASSCCRVLSHTTGAVAPLLPDANSYRHSNHQQPLPAMTQKLLLAESLDLLRQCEQREYDVDRTRVRISSSSRYRGELARLLQSYDTVYQQYVRGIQILNHVRHTALVDKNPKNAQYSKNLSEFCAGKITAYMTRCSNIIRKTDAILVPIEQVDLVTKEGYTPEDTVYLQDGMTYPLSRKDKVIAKEFTLMAGTYVLTLKNRDDYTLAAPDVDVTLVVVPQRGRGLEPSRVEMQLPCQCGWRKVVGVVDVSTVQLEIRHKGIRDAHIDVLFQKWCAVEDIGLSGGAASGPGAALPPSIFDSGEFKSACKVTPGLSGNSGTTGGFSHPSYTPIASSAGDTAAPARPQAQQWLNSLPELPDDELATLANYNVPSASLPAVPMRRTNGNVTVSSESPSAAEDPWATLTNLNVPYAPTARSAPNAASVMQVPEPVEVNPTGMTCRQRLDRIHQLMDAWPSTGVAACALPTEPHNFVQEVHALPFPRELSS</sequence>
<evidence type="ECO:0000313" key="1">
    <source>
        <dbReference type="EMBL" id="GET85954.1"/>
    </source>
</evidence>
<evidence type="ECO:0000313" key="2">
    <source>
        <dbReference type="Proteomes" id="UP000419144"/>
    </source>
</evidence>
<dbReference type="OrthoDB" id="277391at2759"/>
<proteinExistence type="predicted"/>
<keyword evidence="2" id="KW-1185">Reference proteome</keyword>
<name>A0A640KAF3_LEITA</name>
<dbReference type="EMBL" id="BLBS01000007">
    <property type="protein sequence ID" value="GET85954.1"/>
    <property type="molecule type" value="Genomic_DNA"/>
</dbReference>
<organism evidence="1 2">
    <name type="scientific">Leishmania tarentolae</name>
    <name type="common">Sauroleishmania tarentolae</name>
    <dbReference type="NCBI Taxonomy" id="5689"/>
    <lineage>
        <taxon>Eukaryota</taxon>
        <taxon>Discoba</taxon>
        <taxon>Euglenozoa</taxon>
        <taxon>Kinetoplastea</taxon>
        <taxon>Metakinetoplastina</taxon>
        <taxon>Trypanosomatida</taxon>
        <taxon>Trypanosomatidae</taxon>
        <taxon>Leishmaniinae</taxon>
        <taxon>Leishmania</taxon>
        <taxon>lizard Leishmania</taxon>
    </lineage>
</organism>
<dbReference type="AlphaFoldDB" id="A0A640KAF3"/>
<accession>A0A640KAF3</accession>
<dbReference type="VEuPathDB" id="TriTrypDB:LtaPh_0608900"/>